<gene>
    <name evidence="1" type="ORF">DFH07DRAFT_766699</name>
</gene>
<evidence type="ECO:0000313" key="1">
    <source>
        <dbReference type="EMBL" id="KAJ7776505.1"/>
    </source>
</evidence>
<organism evidence="1 2">
    <name type="scientific">Mycena maculata</name>
    <dbReference type="NCBI Taxonomy" id="230809"/>
    <lineage>
        <taxon>Eukaryota</taxon>
        <taxon>Fungi</taxon>
        <taxon>Dikarya</taxon>
        <taxon>Basidiomycota</taxon>
        <taxon>Agaricomycotina</taxon>
        <taxon>Agaricomycetes</taxon>
        <taxon>Agaricomycetidae</taxon>
        <taxon>Agaricales</taxon>
        <taxon>Marasmiineae</taxon>
        <taxon>Mycenaceae</taxon>
        <taxon>Mycena</taxon>
    </lineage>
</organism>
<sequence length="134" mass="14144">MYWNDGTFLIYTLLLPSSLRSAASKLTPLLRPMPALTCRMPSPSTRRGAEPRLMRLNGACEDNSCAWRRMAAPHPSGFISRVKERQGAQACGGAGGAHLGGKALVAGGERVAPAMGTGRFALGEVVEGMRAMSA</sequence>
<comment type="caution">
    <text evidence="1">The sequence shown here is derived from an EMBL/GenBank/DDBJ whole genome shotgun (WGS) entry which is preliminary data.</text>
</comment>
<accession>A0AAD7K6A0</accession>
<keyword evidence="2" id="KW-1185">Reference proteome</keyword>
<reference evidence="1" key="1">
    <citation type="submission" date="2023-03" db="EMBL/GenBank/DDBJ databases">
        <title>Massive genome expansion in bonnet fungi (Mycena s.s.) driven by repeated elements and novel gene families across ecological guilds.</title>
        <authorList>
            <consortium name="Lawrence Berkeley National Laboratory"/>
            <person name="Harder C.B."/>
            <person name="Miyauchi S."/>
            <person name="Viragh M."/>
            <person name="Kuo A."/>
            <person name="Thoen E."/>
            <person name="Andreopoulos B."/>
            <person name="Lu D."/>
            <person name="Skrede I."/>
            <person name="Drula E."/>
            <person name="Henrissat B."/>
            <person name="Morin E."/>
            <person name="Kohler A."/>
            <person name="Barry K."/>
            <person name="LaButti K."/>
            <person name="Morin E."/>
            <person name="Salamov A."/>
            <person name="Lipzen A."/>
            <person name="Mereny Z."/>
            <person name="Hegedus B."/>
            <person name="Baldrian P."/>
            <person name="Stursova M."/>
            <person name="Weitz H."/>
            <person name="Taylor A."/>
            <person name="Grigoriev I.V."/>
            <person name="Nagy L.G."/>
            <person name="Martin F."/>
            <person name="Kauserud H."/>
        </authorList>
    </citation>
    <scope>NUCLEOTIDE SEQUENCE</scope>
    <source>
        <strain evidence="1">CBHHK188m</strain>
    </source>
</reference>
<evidence type="ECO:0000313" key="2">
    <source>
        <dbReference type="Proteomes" id="UP001215280"/>
    </source>
</evidence>
<name>A0AAD7K6A0_9AGAR</name>
<dbReference type="Proteomes" id="UP001215280">
    <property type="component" value="Unassembled WGS sequence"/>
</dbReference>
<proteinExistence type="predicted"/>
<dbReference type="AlphaFoldDB" id="A0AAD7K6A0"/>
<protein>
    <submittedName>
        <fullName evidence="1">Uncharacterized protein</fullName>
    </submittedName>
</protein>
<dbReference type="EMBL" id="JARJLG010000012">
    <property type="protein sequence ID" value="KAJ7776505.1"/>
    <property type="molecule type" value="Genomic_DNA"/>
</dbReference>